<keyword evidence="1" id="KW-0812">Transmembrane</keyword>
<proteinExistence type="predicted"/>
<dbReference type="VEuPathDB" id="TriTrypDB:ADEAN_000798200"/>
<feature type="transmembrane region" description="Helical" evidence="1">
    <location>
        <begin position="12"/>
        <end position="31"/>
    </location>
</feature>
<evidence type="ECO:0000256" key="1">
    <source>
        <dbReference type="SAM" id="Phobius"/>
    </source>
</evidence>
<keyword evidence="3" id="KW-1185">Reference proteome</keyword>
<keyword evidence="1" id="KW-1133">Transmembrane helix</keyword>
<name>A0A7G2CKS2_9TRYP</name>
<evidence type="ECO:0000313" key="2">
    <source>
        <dbReference type="EMBL" id="CAD2220460.1"/>
    </source>
</evidence>
<keyword evidence="1" id="KW-0472">Membrane</keyword>
<dbReference type="EMBL" id="LR877161">
    <property type="protein sequence ID" value="CAD2220460.1"/>
    <property type="molecule type" value="Genomic_DNA"/>
</dbReference>
<evidence type="ECO:0000313" key="3">
    <source>
        <dbReference type="Proteomes" id="UP000515908"/>
    </source>
</evidence>
<dbReference type="Proteomes" id="UP000515908">
    <property type="component" value="Chromosome 17"/>
</dbReference>
<accession>A0A7G2CKS2</accession>
<protein>
    <submittedName>
        <fullName evidence="2">Uncharacterized protein</fullName>
    </submittedName>
</protein>
<gene>
    <name evidence="2" type="ORF">ADEAN_000798200</name>
</gene>
<reference evidence="2 3" key="1">
    <citation type="submission" date="2020-08" db="EMBL/GenBank/DDBJ databases">
        <authorList>
            <person name="Newling K."/>
            <person name="Davey J."/>
            <person name="Forrester S."/>
        </authorList>
    </citation>
    <scope>NUCLEOTIDE SEQUENCE [LARGE SCALE GENOMIC DNA]</scope>
    <source>
        <strain evidence="3">Crithidia deanei Carvalho (ATCC PRA-265)</strain>
    </source>
</reference>
<dbReference type="AlphaFoldDB" id="A0A7G2CKS2"/>
<organism evidence="2 3">
    <name type="scientific">Angomonas deanei</name>
    <dbReference type="NCBI Taxonomy" id="59799"/>
    <lineage>
        <taxon>Eukaryota</taxon>
        <taxon>Discoba</taxon>
        <taxon>Euglenozoa</taxon>
        <taxon>Kinetoplastea</taxon>
        <taxon>Metakinetoplastina</taxon>
        <taxon>Trypanosomatida</taxon>
        <taxon>Trypanosomatidae</taxon>
        <taxon>Strigomonadinae</taxon>
        <taxon>Angomonas</taxon>
    </lineage>
</organism>
<sequence>MVFHYVRSRASCLAIGTCVVVFAAVVTNIYIHTNRQRKEIKKDVLAFLDAKSKEHVGSTVSAHLYLPAAVESFRQPESHNSNASFLLIDKKCLDHNVNAIFNFIGNGARNQVRFEVESIPIPTVVHYVATQLAQRWEEQQMLSSDTTPLSIGLSTSDSACSSNWMGEITQPDTKDEKRFPFSSILQRQPPETLEEARLVLQTAQLATKHQVCYYVSISNRKNMLLLLNALQEVCSEGAVSKDDALHCLRLFAKVEPCGSPIELSVVYSLLVEIRSRLRRRETTPQDTRQKQEAKDIQAKLKQLTKSNIRSPADVLTLISLVAEMNRYFQSSYPSACPFQLLCEGVLLRREELPEDKVSVLRFIVQTYETETKDQRRVYSFLFLHLKQIIFSLYSATRVLNPLRRLYHWYETREVKLRRQRVLEWYYFTNITWSRAGRKEPFLLDECGVEEELREQIMVSNDHQGKAEHAADAAHNSDVVVETEDAPMPAVLLTARHVLGEFETDFFDTEGRRATLPSLFVWYEGASQVDRKVKKLFRNALAPVDHLYLLSSAQVATNTTYVPVNVKEVLTTLYDRRHDNVFFLDENKK</sequence>